<organism evidence="2 3">
    <name type="scientific">Schizothecium vesticola</name>
    <dbReference type="NCBI Taxonomy" id="314040"/>
    <lineage>
        <taxon>Eukaryota</taxon>
        <taxon>Fungi</taxon>
        <taxon>Dikarya</taxon>
        <taxon>Ascomycota</taxon>
        <taxon>Pezizomycotina</taxon>
        <taxon>Sordariomycetes</taxon>
        <taxon>Sordariomycetidae</taxon>
        <taxon>Sordariales</taxon>
        <taxon>Schizotheciaceae</taxon>
        <taxon>Schizothecium</taxon>
    </lineage>
</organism>
<gene>
    <name evidence="2" type="ORF">B0T18DRAFT_432278</name>
</gene>
<keyword evidence="3" id="KW-1185">Reference proteome</keyword>
<evidence type="ECO:0000256" key="1">
    <source>
        <dbReference type="SAM" id="Phobius"/>
    </source>
</evidence>
<keyword evidence="1" id="KW-1133">Transmembrane helix</keyword>
<dbReference type="Proteomes" id="UP001172155">
    <property type="component" value="Unassembled WGS sequence"/>
</dbReference>
<name>A0AA40EKR6_9PEZI</name>
<dbReference type="AlphaFoldDB" id="A0AA40EKR6"/>
<proteinExistence type="predicted"/>
<protein>
    <submittedName>
        <fullName evidence="2">Uncharacterized protein</fullName>
    </submittedName>
</protein>
<accession>A0AA40EKR6</accession>
<feature type="transmembrane region" description="Helical" evidence="1">
    <location>
        <begin position="375"/>
        <end position="404"/>
    </location>
</feature>
<keyword evidence="1" id="KW-0812">Transmembrane</keyword>
<dbReference type="EMBL" id="JAUKUD010000006">
    <property type="protein sequence ID" value="KAK0741094.1"/>
    <property type="molecule type" value="Genomic_DNA"/>
</dbReference>
<evidence type="ECO:0000313" key="2">
    <source>
        <dbReference type="EMBL" id="KAK0741094.1"/>
    </source>
</evidence>
<keyword evidence="1" id="KW-0472">Membrane</keyword>
<comment type="caution">
    <text evidence="2">The sequence shown here is derived from an EMBL/GenBank/DDBJ whole genome shotgun (WGS) entry which is preliminary data.</text>
</comment>
<reference evidence="2" key="1">
    <citation type="submission" date="2023-06" db="EMBL/GenBank/DDBJ databases">
        <title>Genome-scale phylogeny and comparative genomics of the fungal order Sordariales.</title>
        <authorList>
            <consortium name="Lawrence Berkeley National Laboratory"/>
            <person name="Hensen N."/>
            <person name="Bonometti L."/>
            <person name="Westerberg I."/>
            <person name="Brannstrom I.O."/>
            <person name="Guillou S."/>
            <person name="Cros-Aarteil S."/>
            <person name="Calhoun S."/>
            <person name="Haridas S."/>
            <person name="Kuo A."/>
            <person name="Mondo S."/>
            <person name="Pangilinan J."/>
            <person name="Riley R."/>
            <person name="LaButti K."/>
            <person name="Andreopoulos B."/>
            <person name="Lipzen A."/>
            <person name="Chen C."/>
            <person name="Yanf M."/>
            <person name="Daum C."/>
            <person name="Ng V."/>
            <person name="Clum A."/>
            <person name="Steindorff A."/>
            <person name="Ohm R."/>
            <person name="Martin F."/>
            <person name="Silar P."/>
            <person name="Natvig D."/>
            <person name="Lalanne C."/>
            <person name="Gautier V."/>
            <person name="Ament-velasquez S.L."/>
            <person name="Kruys A."/>
            <person name="Hutchinson M.I."/>
            <person name="Powell A.J."/>
            <person name="Barry K."/>
            <person name="Miller A.N."/>
            <person name="Grigoriev I.V."/>
            <person name="Debuchy R."/>
            <person name="Gladieux P."/>
            <person name="Thoren M.H."/>
            <person name="Johannesson H."/>
        </authorList>
    </citation>
    <scope>NUCLEOTIDE SEQUENCE</scope>
    <source>
        <strain evidence="2">SMH3187-1</strain>
    </source>
</reference>
<sequence>MSPTALPSHMTSTPERQPDGGEFLLAIWGIGQRNLRSDLSAYFDFCQNEAESGFDPHLSQREVLYLAELVKVNLTVPRCQIQSALEAYSKGSTSDVTGTVICPQGLIPHSLAQAISNDAGKTLAAKALGFVARIMLGLNLNVLDKDGEGFRTSWESTQSLCDVVKAVFSPEPEEVLNGPGAAPTPIKQSQLRAIYLHDYSDVKLIWTKDLSQHLSLKTTDDSKSLTIFKYVSLLEIAREALKDSKTDITLEESLARGCYKPDFILETLMTYKLLFPLHDWQRVEKMIEKGLSQARHKSANRITEYPIDRRLTWPATIQLPPSQQKYERQIYNSAELAKRYPYWGARLQIIYEESENPTPVTALDRWIERRKSPKYSFWLTFLAVVVAILFGCISIALAGVQIWIAHCDWRKGGSGCWAEEQVDGAD</sequence>
<evidence type="ECO:0000313" key="3">
    <source>
        <dbReference type="Proteomes" id="UP001172155"/>
    </source>
</evidence>